<dbReference type="Gene3D" id="3.90.1570.10">
    <property type="entry name" value="tt1808, chain A"/>
    <property type="match status" value="1"/>
</dbReference>
<dbReference type="Pfam" id="PF05685">
    <property type="entry name" value="Uma2"/>
    <property type="match status" value="1"/>
</dbReference>
<organism evidence="3 5">
    <name type="scientific">Moraxella equi</name>
    <dbReference type="NCBI Taxonomy" id="60442"/>
    <lineage>
        <taxon>Bacteria</taxon>
        <taxon>Pseudomonadati</taxon>
        <taxon>Pseudomonadota</taxon>
        <taxon>Gammaproteobacteria</taxon>
        <taxon>Moraxellales</taxon>
        <taxon>Moraxellaceae</taxon>
        <taxon>Moraxella</taxon>
    </lineage>
</organism>
<dbReference type="CDD" id="cd06260">
    <property type="entry name" value="DUF820-like"/>
    <property type="match status" value="1"/>
</dbReference>
<feature type="domain" description="Putative restriction endonuclease" evidence="1">
    <location>
        <begin position="34"/>
        <end position="162"/>
    </location>
</feature>
<name>A0A378QRX5_9GAMM</name>
<dbReference type="Proteomes" id="UP000254618">
    <property type="component" value="Unassembled WGS sequence"/>
</dbReference>
<evidence type="ECO:0000259" key="1">
    <source>
        <dbReference type="Pfam" id="PF05685"/>
    </source>
</evidence>
<dbReference type="PANTHER" id="PTHR36558">
    <property type="entry name" value="GLR1098 PROTEIN"/>
    <property type="match status" value="1"/>
</dbReference>
<dbReference type="SUPFAM" id="SSF52980">
    <property type="entry name" value="Restriction endonuclease-like"/>
    <property type="match status" value="1"/>
</dbReference>
<dbReference type="EMBL" id="UGQF01000001">
    <property type="protein sequence ID" value="STZ02123.1"/>
    <property type="molecule type" value="Genomic_DNA"/>
</dbReference>
<protein>
    <submittedName>
        <fullName evidence="3">Uncharacterized protein conserved in cyanobacteria</fullName>
    </submittedName>
</protein>
<evidence type="ECO:0000313" key="3">
    <source>
        <dbReference type="EMBL" id="STZ02123.1"/>
    </source>
</evidence>
<dbReference type="RefSeq" id="WP_079325299.1">
    <property type="nucleotide sequence ID" value="NZ_MXAP01000050.1"/>
</dbReference>
<reference evidence="3 5" key="2">
    <citation type="submission" date="2018-06" db="EMBL/GenBank/DDBJ databases">
        <authorList>
            <consortium name="Pathogen Informatics"/>
            <person name="Doyle S."/>
        </authorList>
    </citation>
    <scope>NUCLEOTIDE SEQUENCE [LARGE SCALE GENOMIC DNA]</scope>
    <source>
        <strain evidence="3 5">NCTC11012</strain>
    </source>
</reference>
<gene>
    <name evidence="2" type="ORF">B5J93_05460</name>
    <name evidence="3" type="ORF">NCTC11012_00347</name>
</gene>
<dbReference type="EMBL" id="MXAP01000050">
    <property type="protein sequence ID" value="OPH38757.1"/>
    <property type="molecule type" value="Genomic_DNA"/>
</dbReference>
<dbReference type="InterPro" id="IPR012296">
    <property type="entry name" value="Nuclease_put_TT1808"/>
</dbReference>
<evidence type="ECO:0000313" key="4">
    <source>
        <dbReference type="Proteomes" id="UP000190777"/>
    </source>
</evidence>
<dbReference type="Proteomes" id="UP000190777">
    <property type="component" value="Unassembled WGS sequence"/>
</dbReference>
<dbReference type="InterPro" id="IPR008538">
    <property type="entry name" value="Uma2"/>
</dbReference>
<evidence type="ECO:0000313" key="5">
    <source>
        <dbReference type="Proteomes" id="UP000254618"/>
    </source>
</evidence>
<accession>A0A378QRX5</accession>
<dbReference type="PANTHER" id="PTHR36558:SF1">
    <property type="entry name" value="RESTRICTION ENDONUCLEASE DOMAIN-CONTAINING PROTEIN-RELATED"/>
    <property type="match status" value="1"/>
</dbReference>
<dbReference type="AlphaFoldDB" id="A0A378QRX5"/>
<keyword evidence="4" id="KW-1185">Reference proteome</keyword>
<sequence length="191" mass="22706">MPRFDNETELLEKLRDDAGKMKLWTEYTPNGLENTRYEIINGMVILTLHYGRINSKITGNLINLYRKSSDNHLFLQYFDVKIDDDNIYLPKAILEKRQTINSDKPCSTEPIIIFEILTHKNKHLLNAKFEHYQTLETLQEYVVVDLNNPQIFIYRKDNNWQAEYLNIDDDLYLKSVDYSVKVADIYDDIEF</sequence>
<proteinExistence type="predicted"/>
<evidence type="ECO:0000313" key="2">
    <source>
        <dbReference type="EMBL" id="OPH38757.1"/>
    </source>
</evidence>
<reference evidence="2 4" key="1">
    <citation type="submission" date="2017-03" db="EMBL/GenBank/DDBJ databases">
        <title>Draft genome sequence of Moraxella equi CCUG 4950T type strain.</title>
        <authorList>
            <person name="Salva-Serra F."/>
            <person name="Engstrom-Jakobsson H."/>
            <person name="Thorell K."/>
            <person name="Jaen-Luchoro D."/>
            <person name="Gonzales-Siles L."/>
            <person name="Karlsson R."/>
            <person name="Yazdan S."/>
            <person name="Boulund F."/>
            <person name="Johnning A."/>
            <person name="Engstrand L."/>
            <person name="Kristiansson E."/>
            <person name="Moore E."/>
        </authorList>
    </citation>
    <scope>NUCLEOTIDE SEQUENCE [LARGE SCALE GENOMIC DNA]</scope>
    <source>
        <strain evidence="2 4">CCUG 4950</strain>
    </source>
</reference>
<dbReference type="InterPro" id="IPR011335">
    <property type="entry name" value="Restrct_endonuc-II-like"/>
</dbReference>